<evidence type="ECO:0000256" key="1">
    <source>
        <dbReference type="SAM" id="Phobius"/>
    </source>
</evidence>
<evidence type="ECO:0008006" key="4">
    <source>
        <dbReference type="Google" id="ProtNLM"/>
    </source>
</evidence>
<dbReference type="EMBL" id="JAHDYR010000031">
    <property type="protein sequence ID" value="KAG9392834.1"/>
    <property type="molecule type" value="Genomic_DNA"/>
</dbReference>
<feature type="transmembrane region" description="Helical" evidence="1">
    <location>
        <begin position="133"/>
        <end position="156"/>
    </location>
</feature>
<feature type="transmembrane region" description="Helical" evidence="1">
    <location>
        <begin position="261"/>
        <end position="284"/>
    </location>
</feature>
<keyword evidence="1" id="KW-0472">Membrane</keyword>
<feature type="transmembrane region" description="Helical" evidence="1">
    <location>
        <begin position="55"/>
        <end position="80"/>
    </location>
</feature>
<proteinExistence type="predicted"/>
<reference evidence="2" key="1">
    <citation type="submission" date="2021-05" db="EMBL/GenBank/DDBJ databases">
        <title>A free-living protist that lacks canonical eukaryotic 1 DNA replication and segregation systems.</title>
        <authorList>
            <person name="Salas-Leiva D.E."/>
            <person name="Tromer E.C."/>
            <person name="Curtis B.A."/>
            <person name="Jerlstrom-Hultqvist J."/>
            <person name="Kolisko M."/>
            <person name="Yi Z."/>
            <person name="Salas-Leiva J.S."/>
            <person name="Gallot-Lavallee L."/>
            <person name="Kops G.J.P.L."/>
            <person name="Archibald J.M."/>
            <person name="Simpson A.G.B."/>
            <person name="Roger A.J."/>
        </authorList>
    </citation>
    <scope>NUCLEOTIDE SEQUENCE</scope>
    <source>
        <strain evidence="2">BICM</strain>
    </source>
</reference>
<feature type="transmembrane region" description="Helical" evidence="1">
    <location>
        <begin position="210"/>
        <end position="241"/>
    </location>
</feature>
<keyword evidence="1" id="KW-0812">Transmembrane</keyword>
<organism evidence="2 3">
    <name type="scientific">Carpediemonas membranifera</name>
    <dbReference type="NCBI Taxonomy" id="201153"/>
    <lineage>
        <taxon>Eukaryota</taxon>
        <taxon>Metamonada</taxon>
        <taxon>Carpediemonas-like organisms</taxon>
        <taxon>Carpediemonas</taxon>
    </lineage>
</organism>
<protein>
    <recommendedName>
        <fullName evidence="4">THH1/TOM1/TOM3 domain-containing protein</fullName>
    </recommendedName>
</protein>
<feature type="transmembrane region" description="Helical" evidence="1">
    <location>
        <begin position="15"/>
        <end position="43"/>
    </location>
</feature>
<keyword evidence="1" id="KW-1133">Transmembrane helix</keyword>
<evidence type="ECO:0000313" key="2">
    <source>
        <dbReference type="EMBL" id="KAG9392834.1"/>
    </source>
</evidence>
<name>A0A8J6B4J0_9EUKA</name>
<evidence type="ECO:0000313" key="3">
    <source>
        <dbReference type="Proteomes" id="UP000717585"/>
    </source>
</evidence>
<dbReference type="AlphaFoldDB" id="A0A8J6B4J0"/>
<keyword evidence="3" id="KW-1185">Reference proteome</keyword>
<gene>
    <name evidence="2" type="ORF">J8273_5767</name>
</gene>
<feature type="transmembrane region" description="Helical" evidence="1">
    <location>
        <begin position="176"/>
        <end position="198"/>
    </location>
</feature>
<accession>A0A8J6B4J0</accession>
<sequence length="327" mass="37819">MSITSTFHLEWSFVFWSFFSVMTIGSMMYAALLIAAVVVFCSHAWQFVRGRKPPFIPLLASSCVAIFALCRFVNSFLHVIRLYVPLFNFVKHLLFVVPIGLLFFAFSLVIHVWHSFLYNTTHLTLTKSHHTVLVLNILFNIAIFILLLADTVLYLITSYGMDRMDYQLRCVGASNILTAVVYYAMTIFYLFYGVRLLFILRKSISNLRMVVFRIALLTVVGSTFFVMFATFMLVEGCYLLYTGRFYYTYCVVYWSYCEYVTYWYLELLYIVLQITPAAMVLMLFAKRPWFMRRGGRRGGRGGRSKKVTVFAALDGEPVDGTAYLPQV</sequence>
<dbReference type="Proteomes" id="UP000717585">
    <property type="component" value="Unassembled WGS sequence"/>
</dbReference>
<feature type="transmembrane region" description="Helical" evidence="1">
    <location>
        <begin position="92"/>
        <end position="113"/>
    </location>
</feature>
<comment type="caution">
    <text evidence="2">The sequence shown here is derived from an EMBL/GenBank/DDBJ whole genome shotgun (WGS) entry which is preliminary data.</text>
</comment>